<feature type="region of interest" description="Disordered" evidence="1">
    <location>
        <begin position="126"/>
        <end position="184"/>
    </location>
</feature>
<dbReference type="EMBL" id="JARIHO010000006">
    <property type="protein sequence ID" value="KAJ7359564.1"/>
    <property type="molecule type" value="Genomic_DNA"/>
</dbReference>
<evidence type="ECO:0000313" key="2">
    <source>
        <dbReference type="EMBL" id="KAJ7359564.1"/>
    </source>
</evidence>
<proteinExistence type="predicted"/>
<evidence type="ECO:0000313" key="3">
    <source>
        <dbReference type="Proteomes" id="UP001218218"/>
    </source>
</evidence>
<dbReference type="AlphaFoldDB" id="A0AAD7EZ93"/>
<reference evidence="2" key="1">
    <citation type="submission" date="2023-03" db="EMBL/GenBank/DDBJ databases">
        <title>Massive genome expansion in bonnet fungi (Mycena s.s.) driven by repeated elements and novel gene families across ecological guilds.</title>
        <authorList>
            <consortium name="Lawrence Berkeley National Laboratory"/>
            <person name="Harder C.B."/>
            <person name="Miyauchi S."/>
            <person name="Viragh M."/>
            <person name="Kuo A."/>
            <person name="Thoen E."/>
            <person name="Andreopoulos B."/>
            <person name="Lu D."/>
            <person name="Skrede I."/>
            <person name="Drula E."/>
            <person name="Henrissat B."/>
            <person name="Morin E."/>
            <person name="Kohler A."/>
            <person name="Barry K."/>
            <person name="LaButti K."/>
            <person name="Morin E."/>
            <person name="Salamov A."/>
            <person name="Lipzen A."/>
            <person name="Mereny Z."/>
            <person name="Hegedus B."/>
            <person name="Baldrian P."/>
            <person name="Stursova M."/>
            <person name="Weitz H."/>
            <person name="Taylor A."/>
            <person name="Grigoriev I.V."/>
            <person name="Nagy L.G."/>
            <person name="Martin F."/>
            <person name="Kauserud H."/>
        </authorList>
    </citation>
    <scope>NUCLEOTIDE SEQUENCE</scope>
    <source>
        <strain evidence="2">CBHHK002</strain>
    </source>
</reference>
<name>A0AAD7EZ93_9AGAR</name>
<organism evidence="2 3">
    <name type="scientific">Mycena albidolilacea</name>
    <dbReference type="NCBI Taxonomy" id="1033008"/>
    <lineage>
        <taxon>Eukaryota</taxon>
        <taxon>Fungi</taxon>
        <taxon>Dikarya</taxon>
        <taxon>Basidiomycota</taxon>
        <taxon>Agaricomycotina</taxon>
        <taxon>Agaricomycetes</taxon>
        <taxon>Agaricomycetidae</taxon>
        <taxon>Agaricales</taxon>
        <taxon>Marasmiineae</taxon>
        <taxon>Mycenaceae</taxon>
        <taxon>Mycena</taxon>
    </lineage>
</organism>
<evidence type="ECO:0000256" key="1">
    <source>
        <dbReference type="SAM" id="MobiDB-lite"/>
    </source>
</evidence>
<sequence length="256" mass="28640">MCQSRKLEFNGISALSFGVRTGSVRSRKWEYRQPTNWKKCKGAKPTTVENPCAAVESLGSSFSVAQAEALLVIRTLFSKDSRPGRRQNIPVELSIYNLTEEEVGKTNVGQSLNHYKLNRRLVIRPTFTPPSRNDIRGHRQSADAPAQREGRLQNPHPLSAGTRYLGAFGSGGRRGQRKWDMGERRAKATVRRMVAEKCQYHPLRRHSRRPLTATNYQSSAAAKRGSSARCNTRPSPRRVRLRPGLRSESGSVGKSA</sequence>
<accession>A0AAD7EZ93</accession>
<comment type="caution">
    <text evidence="2">The sequence shown here is derived from an EMBL/GenBank/DDBJ whole genome shotgun (WGS) entry which is preliminary data.</text>
</comment>
<dbReference type="Proteomes" id="UP001218218">
    <property type="component" value="Unassembled WGS sequence"/>
</dbReference>
<feature type="compositionally biased region" description="Basic and acidic residues" evidence="1">
    <location>
        <begin position="133"/>
        <end position="151"/>
    </location>
</feature>
<protein>
    <submittedName>
        <fullName evidence="2">Uncharacterized protein</fullName>
    </submittedName>
</protein>
<feature type="region of interest" description="Disordered" evidence="1">
    <location>
        <begin position="204"/>
        <end position="256"/>
    </location>
</feature>
<gene>
    <name evidence="2" type="ORF">DFH08DRAFT_1038454</name>
</gene>
<keyword evidence="3" id="KW-1185">Reference proteome</keyword>
<feature type="compositionally biased region" description="Low complexity" evidence="1">
    <location>
        <begin position="218"/>
        <end position="229"/>
    </location>
</feature>